<dbReference type="Pfam" id="PF08100">
    <property type="entry name" value="Dimerisation"/>
    <property type="match status" value="1"/>
</dbReference>
<evidence type="ECO:0000259" key="5">
    <source>
        <dbReference type="Pfam" id="PF08100"/>
    </source>
</evidence>
<evidence type="ECO:0000256" key="2">
    <source>
        <dbReference type="ARBA" id="ARBA00022679"/>
    </source>
</evidence>
<dbReference type="InterPro" id="IPR036390">
    <property type="entry name" value="WH_DNA-bd_sf"/>
</dbReference>
<organism evidence="6 7">
    <name type="scientific">Humidesulfovibrio mexicanus</name>
    <dbReference type="NCBI Taxonomy" id="147047"/>
    <lineage>
        <taxon>Bacteria</taxon>
        <taxon>Pseudomonadati</taxon>
        <taxon>Thermodesulfobacteriota</taxon>
        <taxon>Desulfovibrionia</taxon>
        <taxon>Desulfovibrionales</taxon>
        <taxon>Desulfovibrionaceae</taxon>
        <taxon>Humidesulfovibrio</taxon>
    </lineage>
</organism>
<name>A0A238XSP5_9BACT</name>
<sequence>MDTLAHDDMLLGFAPLGEWLLGPVRMALLTTAIELGIPELLATTSDADEVARQLDAHSGNTRLLLDAMAAMGLAEKHGNAYANSPLAERHLRDGSETNLLDVIQRMTAMQHKNLVRLADLVRNGPPPLKQEDKLENPELWRKAARGLANYQRSGLAQYAASLVAALPESASLKHMLDLGGGPGVVGMAIVERHPGMTGVLCDMPNVAETAQAEIAAKGLSNRIRVLSGDYNTLDLGGGFDLVWASHTLYYAKELDGFMGKLLDCLNPGGVFVSLHEGLEQGRTRPEYCVLSRLCLALEGQDVSFDSGRIAKAMLEAGFQSVESRVVQLSLGSARLDIARKAGRLPGAGALA</sequence>
<dbReference type="InterPro" id="IPR016461">
    <property type="entry name" value="COMT-like"/>
</dbReference>
<evidence type="ECO:0000313" key="6">
    <source>
        <dbReference type="EMBL" id="SNR62015.1"/>
    </source>
</evidence>
<accession>A0A238XSP5</accession>
<dbReference type="EMBL" id="FZOC01000001">
    <property type="protein sequence ID" value="SNR62015.1"/>
    <property type="molecule type" value="Genomic_DNA"/>
</dbReference>
<dbReference type="CDD" id="cd02440">
    <property type="entry name" value="AdoMet_MTases"/>
    <property type="match status" value="1"/>
</dbReference>
<dbReference type="Gene3D" id="1.10.10.10">
    <property type="entry name" value="Winged helix-like DNA-binding domain superfamily/Winged helix DNA-binding domain"/>
    <property type="match status" value="1"/>
</dbReference>
<feature type="domain" description="O-methyltransferase dimerisation" evidence="5">
    <location>
        <begin position="24"/>
        <end position="92"/>
    </location>
</feature>
<dbReference type="InterPro" id="IPR012967">
    <property type="entry name" value="COMT_dimerisation"/>
</dbReference>
<keyword evidence="3" id="KW-0949">S-adenosyl-L-methionine</keyword>
<evidence type="ECO:0000256" key="1">
    <source>
        <dbReference type="ARBA" id="ARBA00022603"/>
    </source>
</evidence>
<dbReference type="InterPro" id="IPR036388">
    <property type="entry name" value="WH-like_DNA-bd_sf"/>
</dbReference>
<dbReference type="AlphaFoldDB" id="A0A238XSP5"/>
<feature type="domain" description="O-methyltransferase C-terminal" evidence="4">
    <location>
        <begin position="170"/>
        <end position="285"/>
    </location>
</feature>
<dbReference type="GO" id="GO:0032259">
    <property type="term" value="P:methylation"/>
    <property type="evidence" value="ECO:0007669"/>
    <property type="project" value="UniProtKB-KW"/>
</dbReference>
<reference evidence="6 7" key="1">
    <citation type="submission" date="2017-06" db="EMBL/GenBank/DDBJ databases">
        <authorList>
            <person name="Kim H.J."/>
            <person name="Triplett B.A."/>
        </authorList>
    </citation>
    <scope>NUCLEOTIDE SEQUENCE [LARGE SCALE GENOMIC DNA]</scope>
    <source>
        <strain evidence="6 7">DSM 13116</strain>
    </source>
</reference>
<keyword evidence="7" id="KW-1185">Reference proteome</keyword>
<keyword evidence="2 6" id="KW-0808">Transferase</keyword>
<evidence type="ECO:0000256" key="3">
    <source>
        <dbReference type="ARBA" id="ARBA00022691"/>
    </source>
</evidence>
<dbReference type="SUPFAM" id="SSF53335">
    <property type="entry name" value="S-adenosyl-L-methionine-dependent methyltransferases"/>
    <property type="match status" value="1"/>
</dbReference>
<dbReference type="PANTHER" id="PTHR43712">
    <property type="entry name" value="PUTATIVE (AFU_ORTHOLOGUE AFUA_4G14580)-RELATED"/>
    <property type="match status" value="1"/>
</dbReference>
<dbReference type="PANTHER" id="PTHR43712:SF2">
    <property type="entry name" value="O-METHYLTRANSFERASE CICE"/>
    <property type="match status" value="1"/>
</dbReference>
<evidence type="ECO:0000259" key="4">
    <source>
        <dbReference type="Pfam" id="PF00891"/>
    </source>
</evidence>
<dbReference type="SUPFAM" id="SSF46785">
    <property type="entry name" value="Winged helix' DNA-binding domain"/>
    <property type="match status" value="1"/>
</dbReference>
<dbReference type="GO" id="GO:0046983">
    <property type="term" value="F:protein dimerization activity"/>
    <property type="evidence" value="ECO:0007669"/>
    <property type="project" value="InterPro"/>
</dbReference>
<dbReference type="PROSITE" id="PS51683">
    <property type="entry name" value="SAM_OMT_II"/>
    <property type="match status" value="1"/>
</dbReference>
<gene>
    <name evidence="6" type="ORF">SAMN04488503_0412</name>
</gene>
<dbReference type="Pfam" id="PF00891">
    <property type="entry name" value="Methyltransf_2"/>
    <property type="match status" value="1"/>
</dbReference>
<dbReference type="Proteomes" id="UP000198324">
    <property type="component" value="Unassembled WGS sequence"/>
</dbReference>
<dbReference type="GO" id="GO:0008171">
    <property type="term" value="F:O-methyltransferase activity"/>
    <property type="evidence" value="ECO:0007669"/>
    <property type="project" value="InterPro"/>
</dbReference>
<dbReference type="InterPro" id="IPR001077">
    <property type="entry name" value="COMT_C"/>
</dbReference>
<proteinExistence type="predicted"/>
<dbReference type="RefSeq" id="WP_179216837.1">
    <property type="nucleotide sequence ID" value="NZ_FZOC01000001.1"/>
</dbReference>
<evidence type="ECO:0000313" key="7">
    <source>
        <dbReference type="Proteomes" id="UP000198324"/>
    </source>
</evidence>
<keyword evidence="1 6" id="KW-0489">Methyltransferase</keyword>
<dbReference type="InterPro" id="IPR029063">
    <property type="entry name" value="SAM-dependent_MTases_sf"/>
</dbReference>
<dbReference type="Gene3D" id="3.40.50.150">
    <property type="entry name" value="Vaccinia Virus protein VP39"/>
    <property type="match status" value="1"/>
</dbReference>
<protein>
    <submittedName>
        <fullName evidence="6">O-methyltransferase</fullName>
    </submittedName>
</protein>